<evidence type="ECO:0000313" key="5">
    <source>
        <dbReference type="Proteomes" id="UP000747110"/>
    </source>
</evidence>
<accession>A0A8J4G8L8</accession>
<comment type="caution">
    <text evidence="3">The sequence shown here is derived from an EMBL/GenBank/DDBJ whole genome shotgun (WGS) entry which is preliminary data.</text>
</comment>
<name>A0A8J4G8L8_9CHLO</name>
<dbReference type="Proteomes" id="UP000747110">
    <property type="component" value="Unassembled WGS sequence"/>
</dbReference>
<dbReference type="EMBL" id="BNCP01000023">
    <property type="protein sequence ID" value="GIL82060.1"/>
    <property type="molecule type" value="Genomic_DNA"/>
</dbReference>
<evidence type="ECO:0000256" key="1">
    <source>
        <dbReference type="SAM" id="MobiDB-lite"/>
    </source>
</evidence>
<organism evidence="3 4">
    <name type="scientific">Volvox reticuliferus</name>
    <dbReference type="NCBI Taxonomy" id="1737510"/>
    <lineage>
        <taxon>Eukaryota</taxon>
        <taxon>Viridiplantae</taxon>
        <taxon>Chlorophyta</taxon>
        <taxon>core chlorophytes</taxon>
        <taxon>Chlorophyceae</taxon>
        <taxon>CS clade</taxon>
        <taxon>Chlamydomonadales</taxon>
        <taxon>Volvocaceae</taxon>
        <taxon>Volvox</taxon>
    </lineage>
</organism>
<dbReference type="AlphaFoldDB" id="A0A8J4G8L8"/>
<dbReference type="OrthoDB" id="546520at2759"/>
<protein>
    <submittedName>
        <fullName evidence="3">Uncharacterized protein</fullName>
    </submittedName>
</protein>
<feature type="compositionally biased region" description="Low complexity" evidence="1">
    <location>
        <begin position="268"/>
        <end position="333"/>
    </location>
</feature>
<feature type="region of interest" description="Disordered" evidence="1">
    <location>
        <begin position="240"/>
        <end position="366"/>
    </location>
</feature>
<sequence>MPKLTEVVLGDDNDVASAARSQQQDSYTSASASAARSAALADQLGISDQGPPWWAQQLSRASSLVFNGGLVALMRAWVNPPTLEVPEGGAVPEWYAEEWVQRTRWRRIGNQVALDTAALAAVMLLMDGVEDGMRRLRGGAEDPWNRVMGGVTAGGLLGLLWYPSNPRGRAYMTAAGSFVGYFSYVTDKAVDSSLLKTQMELERELLEKPDDQLRSALSRPYLQSLLRAKQRQLNDAARKAVAERVQEEQQGLARPMLPSGGMIDMLRSDAGSGDNSADSMGPYSSSGEGSYGSGAQSFNGGSSSSGGKAAAPAGNASRNNSSHGRRISSGSSSTPNDRGVLVITEEEDDGASGGGTAGDEEIPTRR</sequence>
<evidence type="ECO:0000313" key="4">
    <source>
        <dbReference type="Proteomes" id="UP000722791"/>
    </source>
</evidence>
<reference evidence="3" key="1">
    <citation type="journal article" date="2021" name="Proc. Natl. Acad. Sci. U.S.A.">
        <title>Three genomes in the algal genus Volvox reveal the fate of a haploid sex-determining region after a transition to homothallism.</title>
        <authorList>
            <person name="Yamamoto K."/>
            <person name="Hamaji T."/>
            <person name="Kawai-Toyooka H."/>
            <person name="Matsuzaki R."/>
            <person name="Takahashi F."/>
            <person name="Nishimura Y."/>
            <person name="Kawachi M."/>
            <person name="Noguchi H."/>
            <person name="Minakuchi Y."/>
            <person name="Umen J.G."/>
            <person name="Toyoda A."/>
            <person name="Nozaki H."/>
        </authorList>
    </citation>
    <scope>NUCLEOTIDE SEQUENCE</scope>
    <source>
        <strain evidence="3">NIES-3785</strain>
        <strain evidence="2">NIES-3786</strain>
    </source>
</reference>
<dbReference type="EMBL" id="BNCQ01000011">
    <property type="protein sequence ID" value="GIM02156.1"/>
    <property type="molecule type" value="Genomic_DNA"/>
</dbReference>
<evidence type="ECO:0000313" key="3">
    <source>
        <dbReference type="EMBL" id="GIM02156.1"/>
    </source>
</evidence>
<evidence type="ECO:0000313" key="2">
    <source>
        <dbReference type="EMBL" id="GIL82060.1"/>
    </source>
</evidence>
<proteinExistence type="predicted"/>
<keyword evidence="5" id="KW-1185">Reference proteome</keyword>
<gene>
    <name evidence="2" type="ORF">Vretifemale_10959</name>
    <name evidence="3" type="ORF">Vretimale_7071</name>
</gene>
<dbReference type="Proteomes" id="UP000722791">
    <property type="component" value="Unassembled WGS sequence"/>
</dbReference>